<dbReference type="PANTHER" id="PTHR11757">
    <property type="entry name" value="PROTEASE FAMILY S9A OLIGOPEPTIDASE"/>
    <property type="match status" value="1"/>
</dbReference>
<dbReference type="PANTHER" id="PTHR11757:SF19">
    <property type="entry name" value="PROLYL ENDOPEPTIDASE-LIKE"/>
    <property type="match status" value="1"/>
</dbReference>
<dbReference type="InterPro" id="IPR001375">
    <property type="entry name" value="Peptidase_S9_cat"/>
</dbReference>
<dbReference type="FunFam" id="3.40.50.1820:FF:000005">
    <property type="entry name" value="Prolyl endopeptidase"/>
    <property type="match status" value="1"/>
</dbReference>
<dbReference type="Gene3D" id="3.40.50.1820">
    <property type="entry name" value="alpha/beta hydrolase"/>
    <property type="match status" value="1"/>
</dbReference>
<dbReference type="InterPro" id="IPR051543">
    <property type="entry name" value="Serine_Peptidase_S9A"/>
</dbReference>
<keyword evidence="4" id="KW-0720">Serine protease</keyword>
<evidence type="ECO:0000259" key="7">
    <source>
        <dbReference type="Pfam" id="PF02897"/>
    </source>
</evidence>
<dbReference type="Proteomes" id="UP000249169">
    <property type="component" value="Unassembled WGS sequence"/>
</dbReference>
<name>A0A328C0L0_9DELT</name>
<dbReference type="GO" id="GO:0006508">
    <property type="term" value="P:proteolysis"/>
    <property type="evidence" value="ECO:0007669"/>
    <property type="project" value="UniProtKB-KW"/>
</dbReference>
<dbReference type="AlphaFoldDB" id="A0A328C0L0"/>
<dbReference type="PROSITE" id="PS51257">
    <property type="entry name" value="PROKAR_LIPOPROTEIN"/>
    <property type="match status" value="1"/>
</dbReference>
<dbReference type="Pfam" id="PF02897">
    <property type="entry name" value="Peptidase_S9_N"/>
    <property type="match status" value="1"/>
</dbReference>
<dbReference type="SUPFAM" id="SSF53474">
    <property type="entry name" value="alpha/beta-Hydrolases"/>
    <property type="match status" value="1"/>
</dbReference>
<sequence>MHLHRLQVLGTTLALSLAACATTPATTPASQTLPGAPVAPRVDTLTEIHGRTLVDPYAWLRDRDNPDTIAYLEAENAYAASAMAHTAELQETLYQELLSRIDETDLSVPVKRGDYFYYSRTEEGKDYPTSCRKLATMDADEEIILDQNALAQGHDYFAVGAFEVSDDQRLLAYSIDTRGNERYALYVVDLHSDEILAGPIENTSSVAWANDNKTLFYTTLDHANRPSKVFRHTLGQDPAQDSELHHERDEAFYAYVSRSRSGDFIMMTLWSNASGESRFLPADAPEEDFQILAPRAPGVEYRVAHHGDHFLIVTNEDAINFKLMRAPTTNVARDHWEELLPHRPDVMLRAVHAFKDWWIFEERAEGSPRLRALELATGLDHVIEMPEPVYSLRFAENPSFDTATIRFNYSSLITPQSVFDYDLQARQTELKKESAVHHYDRTNYVSQRIYAPSSDGVQVPISIVHKKGIALDSSHPLLLLGYGSYGMNYDPYFSASRVALLERGVIFAIAHIRGGGELGRPWYLDGKLERKQNTFDDFIAASEHLIARGYTSANRLAINGGSAGGLLMGAVLNQRPDLFQAAIADVPFVDVVNTMLDASLPLTVVEYAEWGNPNDPQAFETIYAYSPYDNVRAQDYPDLLVTAGLNDPRVHYWEPAKWVAKLRATRTDTNLTLLQTNMGAGHGGASGRYGWYRETAFTYAFILDRLGVTEPAAEPTAPLSPQAQP</sequence>
<dbReference type="Gene3D" id="2.130.10.120">
    <property type="entry name" value="Prolyl oligopeptidase, N-terminal domain"/>
    <property type="match status" value="1"/>
</dbReference>
<dbReference type="InterPro" id="IPR002470">
    <property type="entry name" value="Peptidase_S9A"/>
</dbReference>
<dbReference type="RefSeq" id="WP_111731399.1">
    <property type="nucleotide sequence ID" value="NZ_QHKO01000014.1"/>
</dbReference>
<dbReference type="InterPro" id="IPR002471">
    <property type="entry name" value="Pept_S9_AS"/>
</dbReference>
<comment type="similarity">
    <text evidence="1">Belongs to the peptidase S9A family.</text>
</comment>
<evidence type="ECO:0000256" key="4">
    <source>
        <dbReference type="ARBA" id="ARBA00022825"/>
    </source>
</evidence>
<dbReference type="GO" id="GO:0004252">
    <property type="term" value="F:serine-type endopeptidase activity"/>
    <property type="evidence" value="ECO:0007669"/>
    <property type="project" value="UniProtKB-EC"/>
</dbReference>
<feature type="domain" description="Peptidase S9 prolyl oligopeptidase catalytic" evidence="6">
    <location>
        <begin position="492"/>
        <end position="707"/>
    </location>
</feature>
<dbReference type="EC" id="3.4.21.83" evidence="8"/>
<evidence type="ECO:0000313" key="8">
    <source>
        <dbReference type="EMBL" id="RAL20118.1"/>
    </source>
</evidence>
<organism evidence="8 9">
    <name type="scientific">Lujinxingia litoralis</name>
    <dbReference type="NCBI Taxonomy" id="2211119"/>
    <lineage>
        <taxon>Bacteria</taxon>
        <taxon>Deltaproteobacteria</taxon>
        <taxon>Bradymonadales</taxon>
        <taxon>Lujinxingiaceae</taxon>
        <taxon>Lujinxingia</taxon>
    </lineage>
</organism>
<dbReference type="PRINTS" id="PR00862">
    <property type="entry name" value="PROLIGOPTASE"/>
</dbReference>
<dbReference type="InterPro" id="IPR029058">
    <property type="entry name" value="AB_hydrolase_fold"/>
</dbReference>
<evidence type="ECO:0000256" key="5">
    <source>
        <dbReference type="SAM" id="SignalP"/>
    </source>
</evidence>
<protein>
    <submittedName>
        <fullName evidence="8">Oligopeptidase B</fullName>
        <ecNumber evidence="8">3.4.21.83</ecNumber>
    </submittedName>
</protein>
<keyword evidence="9" id="KW-1185">Reference proteome</keyword>
<evidence type="ECO:0000259" key="6">
    <source>
        <dbReference type="Pfam" id="PF00326"/>
    </source>
</evidence>
<keyword evidence="3 8" id="KW-0378">Hydrolase</keyword>
<evidence type="ECO:0000256" key="2">
    <source>
        <dbReference type="ARBA" id="ARBA00022670"/>
    </source>
</evidence>
<keyword evidence="2" id="KW-0645">Protease</keyword>
<comment type="caution">
    <text evidence="8">The sequence shown here is derived from an EMBL/GenBank/DDBJ whole genome shotgun (WGS) entry which is preliminary data.</text>
</comment>
<reference evidence="8 9" key="1">
    <citation type="submission" date="2018-05" db="EMBL/GenBank/DDBJ databases">
        <title>Lujinxingia marina gen. nov. sp. nov., a new facultative anaerobic member of the class Deltaproteobacteria, and proposal of Lujinxingaceae fam. nov.</title>
        <authorList>
            <person name="Li C.-M."/>
        </authorList>
    </citation>
    <scope>NUCLEOTIDE SEQUENCE [LARGE SCALE GENOMIC DNA]</scope>
    <source>
        <strain evidence="8 9">B210</strain>
    </source>
</reference>
<evidence type="ECO:0000256" key="1">
    <source>
        <dbReference type="ARBA" id="ARBA00005228"/>
    </source>
</evidence>
<dbReference type="OrthoDB" id="9801421at2"/>
<feature type="signal peptide" evidence="5">
    <location>
        <begin position="1"/>
        <end position="21"/>
    </location>
</feature>
<dbReference type="Pfam" id="PF00326">
    <property type="entry name" value="Peptidase_S9"/>
    <property type="match status" value="1"/>
</dbReference>
<proteinExistence type="inferred from homology"/>
<gene>
    <name evidence="8" type="ORF">DL240_18590</name>
</gene>
<keyword evidence="5" id="KW-0732">Signal</keyword>
<dbReference type="InterPro" id="IPR023302">
    <property type="entry name" value="Pept_S9A_N"/>
</dbReference>
<evidence type="ECO:0000256" key="3">
    <source>
        <dbReference type="ARBA" id="ARBA00022801"/>
    </source>
</evidence>
<dbReference type="SUPFAM" id="SSF50993">
    <property type="entry name" value="Peptidase/esterase 'gauge' domain"/>
    <property type="match status" value="1"/>
</dbReference>
<dbReference type="EMBL" id="QHKO01000014">
    <property type="protein sequence ID" value="RAL20118.1"/>
    <property type="molecule type" value="Genomic_DNA"/>
</dbReference>
<accession>A0A328C0L0</accession>
<feature type="chain" id="PRO_5016368572" evidence="5">
    <location>
        <begin position="22"/>
        <end position="725"/>
    </location>
</feature>
<dbReference type="PROSITE" id="PS00708">
    <property type="entry name" value="PRO_ENDOPEP_SER"/>
    <property type="match status" value="1"/>
</dbReference>
<feature type="domain" description="Peptidase S9A N-terminal" evidence="7">
    <location>
        <begin position="37"/>
        <end position="433"/>
    </location>
</feature>
<evidence type="ECO:0000313" key="9">
    <source>
        <dbReference type="Proteomes" id="UP000249169"/>
    </source>
</evidence>